<dbReference type="GO" id="GO:0071555">
    <property type="term" value="P:cell wall organization"/>
    <property type="evidence" value="ECO:0007669"/>
    <property type="project" value="UniProtKB-KW"/>
</dbReference>
<comment type="catalytic activity">
    <reaction evidence="1">
        <text>Hydrolyzes the link between N-acetylmuramoyl residues and L-amino acid residues in certain cell-wall glycopeptides.</text>
        <dbReference type="EC" id="3.5.1.28"/>
    </reaction>
</comment>
<proteinExistence type="predicted"/>
<dbReference type="RefSeq" id="WP_092725577.1">
    <property type="nucleotide sequence ID" value="NZ_FNNO01000013.1"/>
</dbReference>
<evidence type="ECO:0000256" key="4">
    <source>
        <dbReference type="ARBA" id="ARBA00023316"/>
    </source>
</evidence>
<evidence type="ECO:0000313" key="8">
    <source>
        <dbReference type="Proteomes" id="UP000198711"/>
    </source>
</evidence>
<evidence type="ECO:0000259" key="6">
    <source>
        <dbReference type="SMART" id="SM00644"/>
    </source>
</evidence>
<dbReference type="InterPro" id="IPR051206">
    <property type="entry name" value="NAMLAA_amidase_2"/>
</dbReference>
<dbReference type="EC" id="3.5.1.28" evidence="2"/>
<dbReference type="EMBL" id="FNNO01000013">
    <property type="protein sequence ID" value="SDX31913.1"/>
    <property type="molecule type" value="Genomic_DNA"/>
</dbReference>
<dbReference type="InterPro" id="IPR002502">
    <property type="entry name" value="Amidase_domain"/>
</dbReference>
<sequence length="273" mass="31061">MKLILKSITLYFLPVFVVACSRNPYAATNRSYRQQSKDYASTLNAMPVETAFSDSMRVPPFWVGTTNFNMRKPGFVIIHHTAQNSCQQTLRTFTLPRTAVSAHYVICKDGTIHHMLNDYLRAWHAGISKWGNYSDINSASIGIELDNNGFEPFDSLQINSLLSLLSRLKKNYGIPSANFIGHGDIAPTRKNDPNYRFPWKKLAEQGFGLWQDEALVPAPADFNHIGALRIIGYDIRDTSAAIQAFKRHFLQDTTKTMNDKDRSVLYNLEKKYM</sequence>
<gene>
    <name evidence="7" type="ORF">SAMN05444410_11346</name>
</gene>
<keyword evidence="4" id="KW-0961">Cell wall biogenesis/degradation</keyword>
<dbReference type="GO" id="GO:0008745">
    <property type="term" value="F:N-acetylmuramoyl-L-alanine amidase activity"/>
    <property type="evidence" value="ECO:0007669"/>
    <property type="project" value="UniProtKB-EC"/>
</dbReference>
<dbReference type="PROSITE" id="PS51257">
    <property type="entry name" value="PROKAR_LIPOPROTEIN"/>
    <property type="match status" value="1"/>
</dbReference>
<dbReference type="PANTHER" id="PTHR30417">
    <property type="entry name" value="N-ACETYLMURAMOYL-L-ALANINE AMIDASE AMID"/>
    <property type="match status" value="1"/>
</dbReference>
<dbReference type="InterPro" id="IPR036505">
    <property type="entry name" value="Amidase/PGRP_sf"/>
</dbReference>
<dbReference type="CDD" id="cd06583">
    <property type="entry name" value="PGRP"/>
    <property type="match status" value="1"/>
</dbReference>
<keyword evidence="5" id="KW-0732">Signal</keyword>
<keyword evidence="8" id="KW-1185">Reference proteome</keyword>
<dbReference type="GO" id="GO:0019867">
    <property type="term" value="C:outer membrane"/>
    <property type="evidence" value="ECO:0007669"/>
    <property type="project" value="TreeGrafter"/>
</dbReference>
<dbReference type="Proteomes" id="UP000198711">
    <property type="component" value="Unassembled WGS sequence"/>
</dbReference>
<comment type="caution">
    <text evidence="7">The sequence shown here is derived from an EMBL/GenBank/DDBJ whole genome shotgun (WGS) entry which is preliminary data.</text>
</comment>
<protein>
    <recommendedName>
        <fullName evidence="2">N-acetylmuramoyl-L-alanine amidase</fullName>
        <ecNumber evidence="2">3.5.1.28</ecNumber>
    </recommendedName>
</protein>
<evidence type="ECO:0000313" key="7">
    <source>
        <dbReference type="EMBL" id="SDX31913.1"/>
    </source>
</evidence>
<dbReference type="GO" id="GO:0009254">
    <property type="term" value="P:peptidoglycan turnover"/>
    <property type="evidence" value="ECO:0007669"/>
    <property type="project" value="TreeGrafter"/>
</dbReference>
<evidence type="ECO:0000256" key="1">
    <source>
        <dbReference type="ARBA" id="ARBA00001561"/>
    </source>
</evidence>
<keyword evidence="3" id="KW-0378">Hydrolase</keyword>
<reference evidence="7 8" key="1">
    <citation type="submission" date="2016-10" db="EMBL/GenBank/DDBJ databases">
        <authorList>
            <person name="Varghese N."/>
            <person name="Submissions S."/>
        </authorList>
    </citation>
    <scope>NUCLEOTIDE SEQUENCE [LARGE SCALE GENOMIC DNA]</scope>
    <source>
        <strain evidence="7 8">DSM 25353</strain>
    </source>
</reference>
<evidence type="ECO:0000256" key="2">
    <source>
        <dbReference type="ARBA" id="ARBA00011901"/>
    </source>
</evidence>
<name>A0A8X8IED7_9BACT</name>
<dbReference type="SUPFAM" id="SSF55846">
    <property type="entry name" value="N-acetylmuramoyl-L-alanine amidase-like"/>
    <property type="match status" value="1"/>
</dbReference>
<evidence type="ECO:0000256" key="5">
    <source>
        <dbReference type="SAM" id="SignalP"/>
    </source>
</evidence>
<dbReference type="AlphaFoldDB" id="A0A8X8IED7"/>
<evidence type="ECO:0000256" key="3">
    <source>
        <dbReference type="ARBA" id="ARBA00022801"/>
    </source>
</evidence>
<dbReference type="PANTHER" id="PTHR30417:SF1">
    <property type="entry name" value="N-ACETYLMURAMOYL-L-ALANINE AMIDASE AMID"/>
    <property type="match status" value="1"/>
</dbReference>
<feature type="chain" id="PRO_5036478367" description="N-acetylmuramoyl-L-alanine amidase" evidence="5">
    <location>
        <begin position="27"/>
        <end position="273"/>
    </location>
</feature>
<dbReference type="SMART" id="SM00644">
    <property type="entry name" value="Ami_2"/>
    <property type="match status" value="1"/>
</dbReference>
<dbReference type="GO" id="GO:0009253">
    <property type="term" value="P:peptidoglycan catabolic process"/>
    <property type="evidence" value="ECO:0007669"/>
    <property type="project" value="InterPro"/>
</dbReference>
<feature type="signal peptide" evidence="5">
    <location>
        <begin position="1"/>
        <end position="26"/>
    </location>
</feature>
<dbReference type="Pfam" id="PF01510">
    <property type="entry name" value="Amidase_2"/>
    <property type="match status" value="1"/>
</dbReference>
<accession>A0A8X8IED7</accession>
<dbReference type="Gene3D" id="3.40.80.10">
    <property type="entry name" value="Peptidoglycan recognition protein-like"/>
    <property type="match status" value="1"/>
</dbReference>
<feature type="domain" description="N-acetylmuramoyl-L-alanine amidase" evidence="6">
    <location>
        <begin position="63"/>
        <end position="194"/>
    </location>
</feature>
<organism evidence="7 8">
    <name type="scientific">Hydrobacter penzbergensis</name>
    <dbReference type="NCBI Taxonomy" id="1235997"/>
    <lineage>
        <taxon>Bacteria</taxon>
        <taxon>Pseudomonadati</taxon>
        <taxon>Bacteroidota</taxon>
        <taxon>Chitinophagia</taxon>
        <taxon>Chitinophagales</taxon>
        <taxon>Chitinophagaceae</taxon>
        <taxon>Hydrobacter</taxon>
    </lineage>
</organism>